<dbReference type="InterPro" id="IPR036457">
    <property type="entry name" value="PPM-type-like_dom_sf"/>
</dbReference>
<name>A0ABY6JXY3_9ARAC</name>
<dbReference type="PANTHER" id="PTHR21586">
    <property type="entry name" value="TIPA"/>
    <property type="match status" value="1"/>
</dbReference>
<feature type="region of interest" description="Disordered" evidence="1">
    <location>
        <begin position="77"/>
        <end position="97"/>
    </location>
</feature>
<feature type="compositionally biased region" description="Basic and acidic residues" evidence="1">
    <location>
        <begin position="84"/>
        <end position="96"/>
    </location>
</feature>
<dbReference type="SUPFAM" id="SSF81606">
    <property type="entry name" value="PP2C-like"/>
    <property type="match status" value="1"/>
</dbReference>
<sequence length="420" mass="45911">MDYEDSRERQYKNHQPAVQWARSCYDLTSRPVGHLSRRPVLASYSGPDGGLACIERHSKPFELKELDVDFIDEDLVDSSPTSSSKEETTSLDRKDSGFSGDPVADTFGLCVRENSAVLVLADGVNWGPKSRLASQCAVRGCMDYLNRCLYQEHGSRRMQNTQDIFVCLLRSFSAAHTLILQEEGELTTLCAAVVCPVRHSSQFVVCACNVGDSLAYVYSPTHGVREITQGSHDLTTSRDMRDALGALGPVEGPRPQLGNLTVSQTLVDPGDLILLCSDGVSDNLDPVVGRRARPSGSKGRLPSLAPMQRHQMALLQMEDLLQGAANAHQACDRLVNFASKLTARKRAVLEDPSLYTAGTDFTAEDQRLRRRSVAGRLATLPGKLDHASVVAYTVASSAARPSSRSHRRRQPRAAQVESCL</sequence>
<evidence type="ECO:0000313" key="4">
    <source>
        <dbReference type="Proteomes" id="UP001235939"/>
    </source>
</evidence>
<keyword evidence="4" id="KW-1185">Reference proteome</keyword>
<feature type="domain" description="PPM-type phosphatase" evidence="2">
    <location>
        <begin position="95"/>
        <end position="394"/>
    </location>
</feature>
<reference evidence="3 4" key="1">
    <citation type="submission" date="2022-01" db="EMBL/GenBank/DDBJ databases">
        <title>A chromosomal length assembly of Cordylochernes scorpioides.</title>
        <authorList>
            <person name="Zeh D."/>
            <person name="Zeh J."/>
        </authorList>
    </citation>
    <scope>NUCLEOTIDE SEQUENCE [LARGE SCALE GENOMIC DNA]</scope>
    <source>
        <strain evidence="3">IN4F17</strain>
        <tissue evidence="3">Whole Body</tissue>
    </source>
</reference>
<dbReference type="InterPro" id="IPR053287">
    <property type="entry name" value="PP2C-like_domain"/>
</dbReference>
<dbReference type="InterPro" id="IPR001932">
    <property type="entry name" value="PPM-type_phosphatase-like_dom"/>
</dbReference>
<evidence type="ECO:0000256" key="1">
    <source>
        <dbReference type="SAM" id="MobiDB-lite"/>
    </source>
</evidence>
<proteinExistence type="predicted"/>
<gene>
    <name evidence="3" type="ORF">LAZ67_1001321</name>
</gene>
<organism evidence="3 4">
    <name type="scientific">Cordylochernes scorpioides</name>
    <dbReference type="NCBI Taxonomy" id="51811"/>
    <lineage>
        <taxon>Eukaryota</taxon>
        <taxon>Metazoa</taxon>
        <taxon>Ecdysozoa</taxon>
        <taxon>Arthropoda</taxon>
        <taxon>Chelicerata</taxon>
        <taxon>Arachnida</taxon>
        <taxon>Pseudoscorpiones</taxon>
        <taxon>Cheliferoidea</taxon>
        <taxon>Chernetidae</taxon>
        <taxon>Cordylochernes</taxon>
    </lineage>
</organism>
<protein>
    <recommendedName>
        <fullName evidence="2">PPM-type phosphatase domain-containing protein</fullName>
    </recommendedName>
</protein>
<dbReference type="PANTHER" id="PTHR21586:SF0">
    <property type="entry name" value="PP2C-LIKE DOMAIN-CONTAINING PROTEIN CG9801"/>
    <property type="match status" value="1"/>
</dbReference>
<feature type="region of interest" description="Disordered" evidence="1">
    <location>
        <begin position="396"/>
        <end position="420"/>
    </location>
</feature>
<dbReference type="Pfam" id="PF13672">
    <property type="entry name" value="PP2C_2"/>
    <property type="match status" value="1"/>
</dbReference>
<dbReference type="Proteomes" id="UP001235939">
    <property type="component" value="Chromosome 01"/>
</dbReference>
<dbReference type="EMBL" id="CP092863">
    <property type="protein sequence ID" value="UYV60493.1"/>
    <property type="molecule type" value="Genomic_DNA"/>
</dbReference>
<dbReference type="PROSITE" id="PS51746">
    <property type="entry name" value="PPM_2"/>
    <property type="match status" value="1"/>
</dbReference>
<evidence type="ECO:0000259" key="2">
    <source>
        <dbReference type="PROSITE" id="PS51746"/>
    </source>
</evidence>
<evidence type="ECO:0000313" key="3">
    <source>
        <dbReference type="EMBL" id="UYV60493.1"/>
    </source>
</evidence>
<dbReference type="SMART" id="SM00332">
    <property type="entry name" value="PP2Cc"/>
    <property type="match status" value="1"/>
</dbReference>
<dbReference type="Gene3D" id="3.60.40.10">
    <property type="entry name" value="PPM-type phosphatase domain"/>
    <property type="match status" value="1"/>
</dbReference>
<accession>A0ABY6JXY3</accession>